<evidence type="ECO:0000313" key="2">
    <source>
        <dbReference type="Proteomes" id="UP001165064"/>
    </source>
</evidence>
<gene>
    <name evidence="1" type="ORF">Amon02_001278400</name>
</gene>
<reference evidence="1" key="1">
    <citation type="submission" date="2023-04" db="EMBL/GenBank/DDBJ databases">
        <title>Ambrosiozyma monospora NBRC 10751.</title>
        <authorList>
            <person name="Ichikawa N."/>
            <person name="Sato H."/>
            <person name="Tonouchi N."/>
        </authorList>
    </citation>
    <scope>NUCLEOTIDE SEQUENCE</scope>
    <source>
        <strain evidence="1">NBRC 10751</strain>
    </source>
</reference>
<name>A0ACB5UBB1_AMBMO</name>
<keyword evidence="2" id="KW-1185">Reference proteome</keyword>
<comment type="caution">
    <text evidence="1">The sequence shown here is derived from an EMBL/GenBank/DDBJ whole genome shotgun (WGS) entry which is preliminary data.</text>
</comment>
<proteinExistence type="predicted"/>
<accession>A0ACB5UBB1</accession>
<sequence>MASPVVCGLVAFELEKGTSLDEIPAALSKLSFKNAIPKSSIMLRPGSPNNIASSGLTSPDGDGDSDANSQSVVVVGSEQSDSTTD</sequence>
<dbReference type="Proteomes" id="UP001165064">
    <property type="component" value="Unassembled WGS sequence"/>
</dbReference>
<organism evidence="1 2">
    <name type="scientific">Ambrosiozyma monospora</name>
    <name type="common">Yeast</name>
    <name type="synonym">Endomycopsis monosporus</name>
    <dbReference type="NCBI Taxonomy" id="43982"/>
    <lineage>
        <taxon>Eukaryota</taxon>
        <taxon>Fungi</taxon>
        <taxon>Dikarya</taxon>
        <taxon>Ascomycota</taxon>
        <taxon>Saccharomycotina</taxon>
        <taxon>Pichiomycetes</taxon>
        <taxon>Pichiales</taxon>
        <taxon>Pichiaceae</taxon>
        <taxon>Ambrosiozyma</taxon>
    </lineage>
</organism>
<dbReference type="EMBL" id="BSXS01015485">
    <property type="protein sequence ID" value="GMF06782.1"/>
    <property type="molecule type" value="Genomic_DNA"/>
</dbReference>
<protein>
    <submittedName>
        <fullName evidence="1">Unnamed protein product</fullName>
    </submittedName>
</protein>
<evidence type="ECO:0000313" key="1">
    <source>
        <dbReference type="EMBL" id="GMF06782.1"/>
    </source>
</evidence>